<keyword evidence="3" id="KW-1185">Reference proteome</keyword>
<accession>A0A6L5YBD6</accession>
<dbReference type="RefSeq" id="WP_154528637.1">
    <property type="nucleotide sequence ID" value="NZ_VUNH01000005.1"/>
</dbReference>
<dbReference type="EMBL" id="VUNH01000005">
    <property type="protein sequence ID" value="MST55539.1"/>
    <property type="molecule type" value="Genomic_DNA"/>
</dbReference>
<dbReference type="AlphaFoldDB" id="A0A6L5YBD6"/>
<protein>
    <submittedName>
        <fullName evidence="2">Uncharacterized protein</fullName>
    </submittedName>
</protein>
<evidence type="ECO:0000313" key="3">
    <source>
        <dbReference type="Proteomes" id="UP000473699"/>
    </source>
</evidence>
<feature type="compositionally biased region" description="Polar residues" evidence="1">
    <location>
        <begin position="9"/>
        <end position="20"/>
    </location>
</feature>
<evidence type="ECO:0000313" key="2">
    <source>
        <dbReference type="EMBL" id="MST55539.1"/>
    </source>
</evidence>
<dbReference type="Proteomes" id="UP000473699">
    <property type="component" value="Unassembled WGS sequence"/>
</dbReference>
<feature type="region of interest" description="Disordered" evidence="1">
    <location>
        <begin position="1"/>
        <end position="20"/>
    </location>
</feature>
<proteinExistence type="predicted"/>
<name>A0A6L5YBD6_9BACT</name>
<evidence type="ECO:0000256" key="1">
    <source>
        <dbReference type="SAM" id="MobiDB-lite"/>
    </source>
</evidence>
<reference evidence="2 3" key="1">
    <citation type="submission" date="2019-08" db="EMBL/GenBank/DDBJ databases">
        <title>In-depth cultivation of the pig gut microbiome towards novel bacterial diversity and tailored functional studies.</title>
        <authorList>
            <person name="Wylensek D."/>
            <person name="Hitch T.C.A."/>
            <person name="Clavel T."/>
        </authorList>
    </citation>
    <scope>NUCLEOTIDE SEQUENCE [LARGE SCALE GENOMIC DNA]</scope>
    <source>
        <strain evidence="2 3">SM-530-WT-4B</strain>
    </source>
</reference>
<sequence>MVWLPPGNRSGQAPQKNFPENLSDGSLAGSFIIHPRFRYEGHRFFALFFRAPKQRHETACRVLFAARPRAGTAFSMMFSH</sequence>
<organism evidence="2 3">
    <name type="scientific">Pyramidobacter porci</name>
    <dbReference type="NCBI Taxonomy" id="2605789"/>
    <lineage>
        <taxon>Bacteria</taxon>
        <taxon>Thermotogati</taxon>
        <taxon>Synergistota</taxon>
        <taxon>Synergistia</taxon>
        <taxon>Synergistales</taxon>
        <taxon>Dethiosulfovibrionaceae</taxon>
        <taxon>Pyramidobacter</taxon>
    </lineage>
</organism>
<comment type="caution">
    <text evidence="2">The sequence shown here is derived from an EMBL/GenBank/DDBJ whole genome shotgun (WGS) entry which is preliminary data.</text>
</comment>
<gene>
    <name evidence="2" type="ORF">FYJ74_05760</name>
</gene>